<reference evidence="5" key="1">
    <citation type="submission" date="2016-07" db="EMBL/GenBank/DDBJ databases">
        <authorList>
            <person name="Florea S."/>
            <person name="Webb J.S."/>
            <person name="Jaromczyk J."/>
            <person name="Schardl C.L."/>
        </authorList>
    </citation>
    <scope>NUCLEOTIDE SEQUENCE [LARGE SCALE GENOMIC DNA]</scope>
    <source>
        <strain evidence="5">MV-1</strain>
    </source>
</reference>
<keyword evidence="3" id="KW-0732">Signal</keyword>
<evidence type="ECO:0000256" key="3">
    <source>
        <dbReference type="SAM" id="SignalP"/>
    </source>
</evidence>
<evidence type="ECO:0008006" key="6">
    <source>
        <dbReference type="Google" id="ProtNLM"/>
    </source>
</evidence>
<dbReference type="EMBL" id="MCGG01000008">
    <property type="protein sequence ID" value="OEJ69369.1"/>
    <property type="molecule type" value="Genomic_DNA"/>
</dbReference>
<evidence type="ECO:0000313" key="4">
    <source>
        <dbReference type="EMBL" id="OEJ69369.1"/>
    </source>
</evidence>
<feature type="chain" id="PRO_5009184193" description="OmpA-like domain-containing protein" evidence="3">
    <location>
        <begin position="27"/>
        <end position="385"/>
    </location>
</feature>
<organism evidence="4 5">
    <name type="scientific">Magnetovibrio blakemorei</name>
    <dbReference type="NCBI Taxonomy" id="28181"/>
    <lineage>
        <taxon>Bacteria</taxon>
        <taxon>Pseudomonadati</taxon>
        <taxon>Pseudomonadota</taxon>
        <taxon>Alphaproteobacteria</taxon>
        <taxon>Rhodospirillales</taxon>
        <taxon>Magnetovibrionaceae</taxon>
        <taxon>Magnetovibrio</taxon>
    </lineage>
</organism>
<evidence type="ECO:0000313" key="5">
    <source>
        <dbReference type="Proteomes" id="UP000095347"/>
    </source>
</evidence>
<sequence length="385" mass="40856">MDFSKYRAIIVATALFLPACSFSESALWPSLTGEDPAADSPSSALPASASSTNQTAVDGGIATQPPQLGTTDFKPVGVTPGQDTGTFVGRKVAELRSELQRLQDQVSTHNSQLQTQRAEMVANAQNYHGLVASINSRLQVGTTPGNPILVQQFNSAQTSLDNLNVGIASMNKLATSVSGMSTMSSYLAESTRAAFGVSGAVDEDHRQLTILEDEVDQTVVLIERLLTETTEDIRRQSSYVASERSNLNTVAAGIKTGEIYGASLNNVAQSASGPGPVAGKPMDTTGRRPLVVIRFDRDKVPYQQALYNAVGKVLERRPNASFDLVAVAPTSGGPARVALNSTKARRQAEEVLRSLVEMGLPPARVAVSGKTIASALTNEVHLYLR</sequence>
<accession>A0A1E5QBH0</accession>
<evidence type="ECO:0000256" key="1">
    <source>
        <dbReference type="SAM" id="Coils"/>
    </source>
</evidence>
<proteinExistence type="predicted"/>
<keyword evidence="1" id="KW-0175">Coiled coil</keyword>
<gene>
    <name evidence="4" type="ORF">BEN30_03915</name>
</gene>
<dbReference type="Proteomes" id="UP000095347">
    <property type="component" value="Unassembled WGS sequence"/>
</dbReference>
<feature type="coiled-coil region" evidence="1">
    <location>
        <begin position="92"/>
        <end position="119"/>
    </location>
</feature>
<protein>
    <recommendedName>
        <fullName evidence="6">OmpA-like domain-containing protein</fullName>
    </recommendedName>
</protein>
<dbReference type="OrthoDB" id="8435006at2"/>
<comment type="caution">
    <text evidence="4">The sequence shown here is derived from an EMBL/GenBank/DDBJ whole genome shotgun (WGS) entry which is preliminary data.</text>
</comment>
<evidence type="ECO:0000256" key="2">
    <source>
        <dbReference type="SAM" id="MobiDB-lite"/>
    </source>
</evidence>
<feature type="region of interest" description="Disordered" evidence="2">
    <location>
        <begin position="31"/>
        <end position="81"/>
    </location>
</feature>
<feature type="signal peptide" evidence="3">
    <location>
        <begin position="1"/>
        <end position="26"/>
    </location>
</feature>
<keyword evidence="5" id="KW-1185">Reference proteome</keyword>
<name>A0A1E5QBH0_9PROT</name>
<feature type="compositionally biased region" description="Low complexity" evidence="2">
    <location>
        <begin position="38"/>
        <end position="51"/>
    </location>
</feature>
<dbReference type="AlphaFoldDB" id="A0A1E5QBH0"/>